<dbReference type="GO" id="GO:0015935">
    <property type="term" value="C:small ribosomal subunit"/>
    <property type="evidence" value="ECO:0007669"/>
    <property type="project" value="TreeGrafter"/>
</dbReference>
<dbReference type="GO" id="GO:0003735">
    <property type="term" value="F:structural constituent of ribosome"/>
    <property type="evidence" value="ECO:0007669"/>
    <property type="project" value="InterPro"/>
</dbReference>
<dbReference type="PATRIC" id="fig|29423.5.peg.550"/>
<dbReference type="InterPro" id="IPR023803">
    <property type="entry name" value="Ribosomal_bS16_dom_sf"/>
</dbReference>
<name>A0A0W0XGA0_9GAMM</name>
<sequence>MVVIRLSRAGAKKRPFYHIVVTDSRRRRDGNYIERIGYFNPVARGQEIRLHLEIDKLKNWEKVGAQLSDRVKSLVKEFSKADSAAA</sequence>
<evidence type="ECO:0000313" key="4">
    <source>
        <dbReference type="EMBL" id="KTD43555.1"/>
    </source>
</evidence>
<evidence type="ECO:0000256" key="1">
    <source>
        <dbReference type="ARBA" id="ARBA00022980"/>
    </source>
</evidence>
<evidence type="ECO:0000313" key="5">
    <source>
        <dbReference type="Proteomes" id="UP000054858"/>
    </source>
</evidence>
<comment type="caution">
    <text evidence="4">The sequence shown here is derived from an EMBL/GenBank/DDBJ whole genome shotgun (WGS) entry which is preliminary data.</text>
</comment>
<dbReference type="GO" id="GO:0005737">
    <property type="term" value="C:cytoplasm"/>
    <property type="evidence" value="ECO:0007669"/>
    <property type="project" value="UniProtKB-ARBA"/>
</dbReference>
<dbReference type="Gene3D" id="3.30.1320.10">
    <property type="match status" value="1"/>
</dbReference>
<dbReference type="Proteomes" id="UP000054858">
    <property type="component" value="Unassembled WGS sequence"/>
</dbReference>
<dbReference type="InterPro" id="IPR020592">
    <property type="entry name" value="Ribosomal_bS16_CS"/>
</dbReference>
<protein>
    <recommendedName>
        <fullName evidence="3">Small ribosomal subunit protein bS16</fullName>
    </recommendedName>
</protein>
<dbReference type="RefSeq" id="WP_025384933.1">
    <property type="nucleotide sequence ID" value="NZ_LCUA01000021.1"/>
</dbReference>
<gene>
    <name evidence="3 4" type="primary">rpsP</name>
    <name evidence="4" type="ORF">Loak_0531</name>
</gene>
<dbReference type="AlphaFoldDB" id="A0A0W0XGA0"/>
<keyword evidence="2 3" id="KW-0687">Ribonucleoprotein</keyword>
<dbReference type="PANTHER" id="PTHR12919:SF20">
    <property type="entry name" value="SMALL RIBOSOMAL SUBUNIT PROTEIN BS16M"/>
    <property type="match status" value="1"/>
</dbReference>
<organism evidence="4 5">
    <name type="scientific">Legionella oakridgensis</name>
    <dbReference type="NCBI Taxonomy" id="29423"/>
    <lineage>
        <taxon>Bacteria</taxon>
        <taxon>Pseudomonadati</taxon>
        <taxon>Pseudomonadota</taxon>
        <taxon>Gammaproteobacteria</taxon>
        <taxon>Legionellales</taxon>
        <taxon>Legionellaceae</taxon>
        <taxon>Legionella</taxon>
    </lineage>
</organism>
<reference evidence="4 5" key="1">
    <citation type="submission" date="2015-11" db="EMBL/GenBank/DDBJ databases">
        <title>Genomic analysis of 38 Legionella species identifies large and diverse effector repertoires.</title>
        <authorList>
            <person name="Burstein D."/>
            <person name="Amaro F."/>
            <person name="Zusman T."/>
            <person name="Lifshitz Z."/>
            <person name="Cohen O."/>
            <person name="Gilbert J.A."/>
            <person name="Pupko T."/>
            <person name="Shuman H.A."/>
            <person name="Segal G."/>
        </authorList>
    </citation>
    <scope>NUCLEOTIDE SEQUENCE [LARGE SCALE GENOMIC DNA]</scope>
    <source>
        <strain evidence="4 5">Oak Ridge-10</strain>
    </source>
</reference>
<keyword evidence="1 3" id="KW-0689">Ribosomal protein</keyword>
<proteinExistence type="inferred from homology"/>
<evidence type="ECO:0000256" key="3">
    <source>
        <dbReference type="HAMAP-Rule" id="MF_00385"/>
    </source>
</evidence>
<dbReference type="PANTHER" id="PTHR12919">
    <property type="entry name" value="30S RIBOSOMAL PROTEIN S16"/>
    <property type="match status" value="1"/>
</dbReference>
<dbReference type="EMBL" id="LNYP01000007">
    <property type="protein sequence ID" value="KTD43555.1"/>
    <property type="molecule type" value="Genomic_DNA"/>
</dbReference>
<dbReference type="SUPFAM" id="SSF54565">
    <property type="entry name" value="Ribosomal protein S16"/>
    <property type="match status" value="1"/>
</dbReference>
<dbReference type="InterPro" id="IPR000307">
    <property type="entry name" value="Ribosomal_bS16"/>
</dbReference>
<dbReference type="NCBIfam" id="TIGR00002">
    <property type="entry name" value="S16"/>
    <property type="match status" value="1"/>
</dbReference>
<accession>A0A0W0XGA0</accession>
<dbReference type="GO" id="GO:0006412">
    <property type="term" value="P:translation"/>
    <property type="evidence" value="ECO:0007669"/>
    <property type="project" value="UniProtKB-UniRule"/>
</dbReference>
<dbReference type="HAMAP" id="MF_00385">
    <property type="entry name" value="Ribosomal_bS16"/>
    <property type="match status" value="1"/>
</dbReference>
<evidence type="ECO:0000256" key="2">
    <source>
        <dbReference type="ARBA" id="ARBA00023274"/>
    </source>
</evidence>
<dbReference type="Pfam" id="PF00886">
    <property type="entry name" value="Ribosomal_S16"/>
    <property type="match status" value="1"/>
</dbReference>
<dbReference type="PROSITE" id="PS00732">
    <property type="entry name" value="RIBOSOMAL_S16"/>
    <property type="match status" value="1"/>
</dbReference>
<comment type="similarity">
    <text evidence="3">Belongs to the bacterial ribosomal protein bS16 family.</text>
</comment>